<dbReference type="InterPro" id="IPR036942">
    <property type="entry name" value="Beta-barrel_TonB_sf"/>
</dbReference>
<organism evidence="15 16">
    <name type="scientific">Desulfobacula toluolica (strain DSM 7467 / Tol2)</name>
    <dbReference type="NCBI Taxonomy" id="651182"/>
    <lineage>
        <taxon>Bacteria</taxon>
        <taxon>Pseudomonadati</taxon>
        <taxon>Thermodesulfobacteriota</taxon>
        <taxon>Desulfobacteria</taxon>
        <taxon>Desulfobacterales</taxon>
        <taxon>Desulfobacteraceae</taxon>
        <taxon>Desulfobacula</taxon>
    </lineage>
</organism>
<dbReference type="PATRIC" id="fig|651182.5.peg.1103"/>
<keyword evidence="9 11" id="KW-0472">Membrane</keyword>
<comment type="similarity">
    <text evidence="11 12">Belongs to the TonB-dependent receptor family.</text>
</comment>
<dbReference type="Gene3D" id="2.40.170.20">
    <property type="entry name" value="TonB-dependent receptor, beta-barrel domain"/>
    <property type="match status" value="1"/>
</dbReference>
<evidence type="ECO:0000256" key="6">
    <source>
        <dbReference type="ARBA" id="ARBA00023004"/>
    </source>
</evidence>
<dbReference type="InterPro" id="IPR012910">
    <property type="entry name" value="Plug_dom"/>
</dbReference>
<sequence length="691" mass="78038">MTIQTKKYHTIFVLFFSVVLLIFLNKANANESKTHAFDDITVTANKHEQKIQEIPAAVSVFTQTDIKDANINNLSDIMNLVPNFKANDNGGFREVSFRGLSSSKYTFKNPVVIYIDGVPNDKVPFMDIDLNNVERVEVLRGAQGVLYGKNAIGGIVNIITKQPGNTMEGKISTEIAEDQTYGVKAYINGPIINNKLFFSLSENYRQTDGYMTNDHPDEDTYDGFHKSSFRARLNWLPTDKMEMDFNTSFANRSGGHTPTIYKTENQVSYHSYKNPDDELTKDIFNSSLGINYSLENAELKSITTYSDSKIERFSERLHEGASMIDGGMDQEVTGFTQELRIQSPGPNALKWMGGLFFSKEDVDNKNMFAAFNTTAMLGYDTYMDWPAKTYNDTLAAFGEVTLPFGKFNFTTGLRYEQTDIEMDYRYEESRTDTKELVKDPVTYHAEDDWDTFIPKGVLSWNHNDNFMVYTSVAKGYLAGGYNFCEANKDFARIDNQTSVNYEMGIKTKSFDNRLILNAAMYYMDIKDIHVLIEGIDSGTFVASNAGAAHSQGIEIEAILNVMNGLDITAALGMIGGEYDEYIFDETTDYSGKKLIRTPEYSFNFAISYLHDSGFFARADIIGYGDSYFDSANTKKQKAYEIYNAKIGYEASSWELYCYGKNIFDQEYFTNIGVLNNVGSPRVFGLIAALKF</sequence>
<name>K0NE51_DESTT</name>
<evidence type="ECO:0000313" key="16">
    <source>
        <dbReference type="Proteomes" id="UP000007347"/>
    </source>
</evidence>
<evidence type="ECO:0000313" key="15">
    <source>
        <dbReference type="EMBL" id="CCK79085.1"/>
    </source>
</evidence>
<evidence type="ECO:0000256" key="2">
    <source>
        <dbReference type="ARBA" id="ARBA00022448"/>
    </source>
</evidence>
<keyword evidence="2 11" id="KW-0813">Transport</keyword>
<evidence type="ECO:0000256" key="5">
    <source>
        <dbReference type="ARBA" id="ARBA00022692"/>
    </source>
</evidence>
<keyword evidence="7" id="KW-0406">Ion transport</keyword>
<evidence type="ECO:0000256" key="7">
    <source>
        <dbReference type="ARBA" id="ARBA00023065"/>
    </source>
</evidence>
<dbReference type="Pfam" id="PF07715">
    <property type="entry name" value="Plug"/>
    <property type="match status" value="1"/>
</dbReference>
<dbReference type="InterPro" id="IPR039426">
    <property type="entry name" value="TonB-dep_rcpt-like"/>
</dbReference>
<dbReference type="SUPFAM" id="SSF56935">
    <property type="entry name" value="Porins"/>
    <property type="match status" value="1"/>
</dbReference>
<protein>
    <submittedName>
        <fullName evidence="15">Predicted TonB-dependent receptor</fullName>
    </submittedName>
</protein>
<evidence type="ECO:0000256" key="9">
    <source>
        <dbReference type="ARBA" id="ARBA00023136"/>
    </source>
</evidence>
<dbReference type="GO" id="GO:0006826">
    <property type="term" value="P:iron ion transport"/>
    <property type="evidence" value="ECO:0007669"/>
    <property type="project" value="UniProtKB-KW"/>
</dbReference>
<evidence type="ECO:0000256" key="4">
    <source>
        <dbReference type="ARBA" id="ARBA00022496"/>
    </source>
</evidence>
<dbReference type="Proteomes" id="UP000007347">
    <property type="component" value="Chromosome"/>
</dbReference>
<dbReference type="GO" id="GO:0009279">
    <property type="term" value="C:cell outer membrane"/>
    <property type="evidence" value="ECO:0007669"/>
    <property type="project" value="UniProtKB-SubCell"/>
</dbReference>
<dbReference type="RefSeq" id="WP_014956435.1">
    <property type="nucleotide sequence ID" value="NC_018645.1"/>
</dbReference>
<dbReference type="InterPro" id="IPR000531">
    <property type="entry name" value="Beta-barrel_TonB"/>
</dbReference>
<dbReference type="OrthoDB" id="9763670at2"/>
<evidence type="ECO:0000256" key="8">
    <source>
        <dbReference type="ARBA" id="ARBA00023077"/>
    </source>
</evidence>
<keyword evidence="6" id="KW-0408">Iron</keyword>
<dbReference type="STRING" id="651182.TOL2_C09170"/>
<evidence type="ECO:0000259" key="13">
    <source>
        <dbReference type="Pfam" id="PF00593"/>
    </source>
</evidence>
<evidence type="ECO:0000256" key="3">
    <source>
        <dbReference type="ARBA" id="ARBA00022452"/>
    </source>
</evidence>
<dbReference type="PANTHER" id="PTHR32552:SF81">
    <property type="entry name" value="TONB-DEPENDENT OUTER MEMBRANE RECEPTOR"/>
    <property type="match status" value="1"/>
</dbReference>
<keyword evidence="16" id="KW-1185">Reference proteome</keyword>
<dbReference type="AlphaFoldDB" id="K0NE51"/>
<reference evidence="15 16" key="1">
    <citation type="journal article" date="2013" name="Environ. Microbiol.">
        <title>Complete genome, catabolic sub-proteomes and key-metabolites of Desulfobacula toluolica Tol2, a marine, aromatic compound-degrading, sulfate-reducing bacterium.</title>
        <authorList>
            <person name="Wohlbrand L."/>
            <person name="Jacob J.H."/>
            <person name="Kube M."/>
            <person name="Mussmann M."/>
            <person name="Jarling R."/>
            <person name="Beck A."/>
            <person name="Amann R."/>
            <person name="Wilkes H."/>
            <person name="Reinhardt R."/>
            <person name="Rabus R."/>
        </authorList>
    </citation>
    <scope>NUCLEOTIDE SEQUENCE [LARGE SCALE GENOMIC DNA]</scope>
    <source>
        <strain evidence="16">DSM 7467 / Tol2</strain>
    </source>
</reference>
<proteinExistence type="inferred from homology"/>
<dbReference type="HOGENOM" id="CLU_008287_15_2_7"/>
<evidence type="ECO:0000259" key="14">
    <source>
        <dbReference type="Pfam" id="PF07715"/>
    </source>
</evidence>
<feature type="domain" description="TonB-dependent receptor plug" evidence="14">
    <location>
        <begin position="51"/>
        <end position="155"/>
    </location>
</feature>
<comment type="subcellular location">
    <subcellularLocation>
        <location evidence="1 11">Cell outer membrane</location>
        <topology evidence="1 11">Multi-pass membrane protein</topology>
    </subcellularLocation>
</comment>
<evidence type="ECO:0000256" key="1">
    <source>
        <dbReference type="ARBA" id="ARBA00004571"/>
    </source>
</evidence>
<dbReference type="Pfam" id="PF00593">
    <property type="entry name" value="TonB_dep_Rec_b-barrel"/>
    <property type="match status" value="1"/>
</dbReference>
<dbReference type="PANTHER" id="PTHR32552">
    <property type="entry name" value="FERRICHROME IRON RECEPTOR-RELATED"/>
    <property type="match status" value="1"/>
</dbReference>
<keyword evidence="10 11" id="KW-0998">Cell outer membrane</keyword>
<dbReference type="PROSITE" id="PS52016">
    <property type="entry name" value="TONB_DEPENDENT_REC_3"/>
    <property type="match status" value="1"/>
</dbReference>
<keyword evidence="15" id="KW-0675">Receptor</keyword>
<gene>
    <name evidence="15" type="ordered locus">TOL2_C09170</name>
</gene>
<keyword evidence="5 11" id="KW-0812">Transmembrane</keyword>
<evidence type="ECO:0000256" key="11">
    <source>
        <dbReference type="PROSITE-ProRule" id="PRU01360"/>
    </source>
</evidence>
<evidence type="ECO:0000256" key="12">
    <source>
        <dbReference type="RuleBase" id="RU003357"/>
    </source>
</evidence>
<keyword evidence="4" id="KW-0410">Iron transport</keyword>
<keyword evidence="8 12" id="KW-0798">TonB box</keyword>
<keyword evidence="3 11" id="KW-1134">Transmembrane beta strand</keyword>
<dbReference type="CDD" id="cd01347">
    <property type="entry name" value="ligand_gated_channel"/>
    <property type="match status" value="1"/>
</dbReference>
<dbReference type="KEGG" id="dto:TOL2_C09170"/>
<evidence type="ECO:0000256" key="10">
    <source>
        <dbReference type="ARBA" id="ARBA00023237"/>
    </source>
</evidence>
<feature type="domain" description="TonB-dependent receptor-like beta-barrel" evidence="13">
    <location>
        <begin position="249"/>
        <end position="662"/>
    </location>
</feature>
<accession>K0NE51</accession>
<dbReference type="EMBL" id="FO203503">
    <property type="protein sequence ID" value="CCK79085.1"/>
    <property type="molecule type" value="Genomic_DNA"/>
</dbReference>